<sequence>MPLSADGILGFFDGKSRSYETFEHVSLAVEAPLVSSPTTTPTTATLLSRHLHGAPVPEANAAYTTNTSSNGSNNINAAWVTPNATAVPQWSTASWATELKGTLYICSLPEMMWYRIASVTATSAPSQRQLAFSSEAPAFCRSTNQSFALEGRDAPCSPAHNTKLPPWEKEDQGSSADGRHSGRGKHGRNIHLVEEELPEVSAFGHTDDAVDNTDTPPQRSQTAHRHLDPTSTTDPRDRLYSLDQTKALSAHPHWVGGDGADSAEENEGIQLPGTMPNMRSPVLSSAYRSGSSIVHSAAVCSQAQQKTSQQAGPLNAYQKIGSPQSPPLPTTTTTPVTVTTAPRTVECRNLPIPAPAIEATPAAGTVTVLLWVAADASLPRVGEVEDNRATVSPVRQLLSSPLKTDPRWLHLRSNSGTAGGGYTTRKATDNVSSSSGIAMTETADPSLPACLCVCVRDIAKVESCDTDVTTTRERRVQRVTVMLESGATVYTAKSTSDAFECAVKVNASLSATSKNANRTSLSLSGSACGSCFRTLPSGELSCSFIFYQGGITRCVASLRKYSSKLVFTCLGARHNNTNSSGSVMMASEGSRAPSGAGRGGVSSDQFSPTEFGTGEVNGSSLALPAGGLRNFLNAPWKSVEGPLASGVPLMPSPTPQGSEQPRLQQGTKPTGGGWKARLSPVGLFRQSKYAVAASDPAHSPLRSASTTSFFTSGACTAPTKAPLAGAVRGVVVGVGELAGEENGVGKQRRSGPQRAPLDGENAGGYSSTSSFEDLTDELTSVRLGADYTAPMPPKPSLPPVAPGASNKLVTAAEWEAVFDAAPPGASAATTVNEGVTLNKGKVLNADRWRAFRQSLFKRGGLADSSIRHEVWCYLLGAYPIGSKHDAQKAVLAKEKELYTLLTTQWKSFLPEQEEHFAVYRYAKHSIKKDVERTDRTHPAFRDDDSDMLRALQGLLLAHVMYNMDLGYSQGMSDVAAIALLVAPPSEEAAVFLCLRKMLSEHMADNFVIEERKKDAPYAAVKGLQRKLYQVQVLTRHFHPRLYGHLKMRCVAEDMTFCFRWLLVCFKRDLPSLDDTMRFWDVLFACPYTKSYEVIVTVALLVALAPQVIAHIHSYEVLLQFMNALSSGTSVEQILQCAREFYEDVCVIETRELWRRHQPAVAHASTDRDRFPTVEEMVLLFLETDGPL</sequence>
<dbReference type="PANTHER" id="PTHR22957">
    <property type="entry name" value="TBC1 DOMAIN FAMILY MEMBER GTPASE-ACTIVATING PROTEIN"/>
    <property type="match status" value="1"/>
</dbReference>
<organism evidence="4 5">
    <name type="scientific">Leptomonas seymouri</name>
    <dbReference type="NCBI Taxonomy" id="5684"/>
    <lineage>
        <taxon>Eukaryota</taxon>
        <taxon>Discoba</taxon>
        <taxon>Euglenozoa</taxon>
        <taxon>Kinetoplastea</taxon>
        <taxon>Metakinetoplastina</taxon>
        <taxon>Trypanosomatida</taxon>
        <taxon>Trypanosomatidae</taxon>
        <taxon>Leishmaniinae</taxon>
        <taxon>Leptomonas</taxon>
    </lineage>
</organism>
<name>A0A0N1PCE3_LEPSE</name>
<dbReference type="PROSITE" id="PS50086">
    <property type="entry name" value="TBC_RABGAP"/>
    <property type="match status" value="1"/>
</dbReference>
<feature type="region of interest" description="Disordered" evidence="2">
    <location>
        <begin position="151"/>
        <end position="186"/>
    </location>
</feature>
<evidence type="ECO:0000259" key="3">
    <source>
        <dbReference type="PROSITE" id="PS50086"/>
    </source>
</evidence>
<dbReference type="AlphaFoldDB" id="A0A0N1PCE3"/>
<feature type="region of interest" description="Disordered" evidence="2">
    <location>
        <begin position="408"/>
        <end position="430"/>
    </location>
</feature>
<dbReference type="Pfam" id="PF00566">
    <property type="entry name" value="RabGAP-TBC"/>
    <property type="match status" value="1"/>
</dbReference>
<evidence type="ECO:0000313" key="4">
    <source>
        <dbReference type="EMBL" id="KPI83564.1"/>
    </source>
</evidence>
<feature type="compositionally biased region" description="Basic and acidic residues" evidence="2">
    <location>
        <begin position="166"/>
        <end position="180"/>
    </location>
</feature>
<feature type="region of interest" description="Disordered" evidence="2">
    <location>
        <begin position="580"/>
        <end position="603"/>
    </location>
</feature>
<keyword evidence="5" id="KW-1185">Reference proteome</keyword>
<feature type="region of interest" description="Disordered" evidence="2">
    <location>
        <begin position="202"/>
        <end position="237"/>
    </location>
</feature>
<dbReference type="InterPro" id="IPR035969">
    <property type="entry name" value="Rab-GAP_TBC_sf"/>
</dbReference>
<dbReference type="EMBL" id="LJSK01000356">
    <property type="protein sequence ID" value="KPI83564.1"/>
    <property type="molecule type" value="Genomic_DNA"/>
</dbReference>
<feature type="compositionally biased region" description="Polar residues" evidence="2">
    <location>
        <begin position="212"/>
        <end position="221"/>
    </location>
</feature>
<dbReference type="VEuPathDB" id="TriTrypDB:Lsey_0356_0060"/>
<dbReference type="SMART" id="SM00164">
    <property type="entry name" value="TBC"/>
    <property type="match status" value="1"/>
</dbReference>
<dbReference type="Gene3D" id="1.10.8.270">
    <property type="entry name" value="putative rabgap domain of human tbc1 domain family member 14 like domains"/>
    <property type="match status" value="1"/>
</dbReference>
<feature type="compositionally biased region" description="Low complexity" evidence="2">
    <location>
        <begin position="330"/>
        <end position="342"/>
    </location>
</feature>
<feature type="region of interest" description="Disordered" evidence="2">
    <location>
        <begin position="644"/>
        <end position="674"/>
    </location>
</feature>
<proteinExistence type="predicted"/>
<gene>
    <name evidence="4" type="ORF">ABL78_7403</name>
</gene>
<dbReference type="GO" id="GO:0005096">
    <property type="term" value="F:GTPase activator activity"/>
    <property type="evidence" value="ECO:0007669"/>
    <property type="project" value="UniProtKB-KW"/>
</dbReference>
<evidence type="ECO:0000256" key="1">
    <source>
        <dbReference type="ARBA" id="ARBA00022468"/>
    </source>
</evidence>
<keyword evidence="1" id="KW-0343">GTPase activation</keyword>
<feature type="region of interest" description="Disordered" evidence="2">
    <location>
        <begin position="741"/>
        <end position="770"/>
    </location>
</feature>
<dbReference type="OMA" id="WCYLLGA"/>
<feature type="region of interest" description="Disordered" evidence="2">
    <location>
        <begin position="304"/>
        <end position="342"/>
    </location>
</feature>
<dbReference type="Gene3D" id="1.10.472.80">
    <property type="entry name" value="Ypt/Rab-GAP domain of gyp1p, domain 3"/>
    <property type="match status" value="1"/>
</dbReference>
<dbReference type="InterPro" id="IPR000195">
    <property type="entry name" value="Rab-GAP-TBC_dom"/>
</dbReference>
<evidence type="ECO:0000256" key="2">
    <source>
        <dbReference type="SAM" id="MobiDB-lite"/>
    </source>
</evidence>
<protein>
    <recommendedName>
        <fullName evidence="3">Rab-GAP TBC domain-containing protein</fullName>
    </recommendedName>
</protein>
<dbReference type="SUPFAM" id="SSF47923">
    <property type="entry name" value="Ypt/Rab-GAP domain of gyp1p"/>
    <property type="match status" value="2"/>
</dbReference>
<feature type="domain" description="Rab-GAP TBC" evidence="3">
    <location>
        <begin position="861"/>
        <end position="1086"/>
    </location>
</feature>
<accession>A0A0N1PCE3</accession>
<feature type="compositionally biased region" description="Polar residues" evidence="2">
    <location>
        <begin position="655"/>
        <end position="668"/>
    </location>
</feature>
<feature type="compositionally biased region" description="Low complexity" evidence="2">
    <location>
        <begin position="586"/>
        <end position="595"/>
    </location>
</feature>
<comment type="caution">
    <text evidence="4">The sequence shown here is derived from an EMBL/GenBank/DDBJ whole genome shotgun (WGS) entry which is preliminary data.</text>
</comment>
<reference evidence="4 5" key="1">
    <citation type="journal article" date="2015" name="PLoS Pathog.">
        <title>Leptomonas seymouri: Adaptations to the Dixenous Life Cycle Analyzed by Genome Sequencing, Transcriptome Profiling and Co-infection with Leishmania donovani.</title>
        <authorList>
            <person name="Kraeva N."/>
            <person name="Butenko A."/>
            <person name="Hlavacova J."/>
            <person name="Kostygov A."/>
            <person name="Myskova J."/>
            <person name="Grybchuk D."/>
            <person name="Lestinova T."/>
            <person name="Votypka J."/>
            <person name="Volf P."/>
            <person name="Opperdoes F."/>
            <person name="Flegontov P."/>
            <person name="Lukes J."/>
            <person name="Yurchenko V."/>
        </authorList>
    </citation>
    <scope>NUCLEOTIDE SEQUENCE [LARGE SCALE GENOMIC DNA]</scope>
    <source>
        <strain evidence="4 5">ATCC 30220</strain>
    </source>
</reference>
<dbReference type="PANTHER" id="PTHR22957:SF502">
    <property type="entry name" value="SMALL G PROTEIN SIGNALING MODULATOR 2-RELATED"/>
    <property type="match status" value="1"/>
</dbReference>
<dbReference type="Proteomes" id="UP000038009">
    <property type="component" value="Unassembled WGS sequence"/>
</dbReference>
<dbReference type="OrthoDB" id="10264062at2759"/>
<evidence type="ECO:0000313" key="5">
    <source>
        <dbReference type="Proteomes" id="UP000038009"/>
    </source>
</evidence>
<feature type="region of interest" description="Disordered" evidence="2">
    <location>
        <begin position="250"/>
        <end position="277"/>
    </location>
</feature>